<keyword evidence="1" id="KW-0812">Transmembrane</keyword>
<feature type="transmembrane region" description="Helical" evidence="1">
    <location>
        <begin position="79"/>
        <end position="100"/>
    </location>
</feature>
<dbReference type="EMBL" id="KE344534">
    <property type="protein sequence ID" value="EXB66340.1"/>
    <property type="molecule type" value="Genomic_DNA"/>
</dbReference>
<keyword evidence="1" id="KW-0472">Membrane</keyword>
<dbReference type="KEGG" id="mnt:21391465"/>
<evidence type="ECO:0000313" key="2">
    <source>
        <dbReference type="EMBL" id="EXB66340.1"/>
    </source>
</evidence>
<dbReference type="AlphaFoldDB" id="W9R2Y3"/>
<accession>W9R2Y3</accession>
<dbReference type="OrthoDB" id="1932652at2759"/>
<dbReference type="Proteomes" id="UP000030645">
    <property type="component" value="Unassembled WGS sequence"/>
</dbReference>
<sequence length="127" mass="14491">MRSISQLQSARFHLHYSQPKRRNQLEKAPKLLPFLSSNDKPVKQQFRRSQGRTKAIRSSSTSHLILSLTSPAAAKSPDISTLIQISAILLVLYFLSNFVVPDLLSKYFEFDKADENQKGRDDSDVER</sequence>
<evidence type="ECO:0000256" key="1">
    <source>
        <dbReference type="SAM" id="Phobius"/>
    </source>
</evidence>
<keyword evidence="3" id="KW-1185">Reference proteome</keyword>
<gene>
    <name evidence="2" type="ORF">L484_008085</name>
</gene>
<reference evidence="3" key="1">
    <citation type="submission" date="2013-01" db="EMBL/GenBank/DDBJ databases">
        <title>Draft Genome Sequence of a Mulberry Tree, Morus notabilis C.K. Schneid.</title>
        <authorList>
            <person name="He N."/>
            <person name="Zhao S."/>
        </authorList>
    </citation>
    <scope>NUCLEOTIDE SEQUENCE</scope>
</reference>
<keyword evidence="1" id="KW-1133">Transmembrane helix</keyword>
<dbReference type="PANTHER" id="PTHR37196:SF2">
    <property type="entry name" value="TRANSMEMBRANE PROTEIN"/>
    <property type="match status" value="1"/>
</dbReference>
<evidence type="ECO:0000313" key="3">
    <source>
        <dbReference type="Proteomes" id="UP000030645"/>
    </source>
</evidence>
<name>W9R2Y3_9ROSA</name>
<dbReference type="PANTHER" id="PTHR37196">
    <property type="entry name" value="TRANSMEMBRANE PROTEIN"/>
    <property type="match status" value="1"/>
</dbReference>
<dbReference type="STRING" id="981085.W9R2Y3"/>
<organism evidence="2 3">
    <name type="scientific">Morus notabilis</name>
    <dbReference type="NCBI Taxonomy" id="981085"/>
    <lineage>
        <taxon>Eukaryota</taxon>
        <taxon>Viridiplantae</taxon>
        <taxon>Streptophyta</taxon>
        <taxon>Embryophyta</taxon>
        <taxon>Tracheophyta</taxon>
        <taxon>Spermatophyta</taxon>
        <taxon>Magnoliopsida</taxon>
        <taxon>eudicotyledons</taxon>
        <taxon>Gunneridae</taxon>
        <taxon>Pentapetalae</taxon>
        <taxon>rosids</taxon>
        <taxon>fabids</taxon>
        <taxon>Rosales</taxon>
        <taxon>Moraceae</taxon>
        <taxon>Moreae</taxon>
        <taxon>Morus</taxon>
    </lineage>
</organism>
<protein>
    <submittedName>
        <fullName evidence="2">Uncharacterized protein</fullName>
    </submittedName>
</protein>
<proteinExistence type="predicted"/>